<sequence>MPCRMTSNILTRSCTLIVLLGFWSGSLGQNQSTLFRECMRSQLGQLFQESLVSIPGDIGYATRLGWSFQPDPNDHPVAFVDCTDVIHIQKAIICAKQESIGVCPRCGGHSRIGSGMCSGIVVDVWQLKQFLPSSDNTTVIIGAGLTLGELVYRLSTKMNRIFPVGHSPSVGTSGFLLAGGFSELANDLGLGCDNVLEFRLVNASGTKITANRNTRPDVYWASCGGGGGRLGVVYQMTLKVHPTSRYDKHVGFIASFSNSSWMPAYLEWLYNWQEHNLSILSRSTIDISRSSTEARVTLRGACVDSLSSQNCRGRFQASGVYQFPWTPSLTPNTKSIQYLQWISGTSVTSDPLGYFNTGGVSHGRGMTMRSSDAVTAVSFKYSIGQTPPRQFFVDFFTFVDQTCRAPGMVRCSILFQNLGRGITNIGPRASAVYGLRLAKQWISFRVQGANLAMSEHVKDVLRNYLAPHSLSAFINYEDRGLRNISVGYYGLDASRMIKVNKRMDPTHTFLSKQPLF</sequence>
<dbReference type="GO" id="GO:0016491">
    <property type="term" value="F:oxidoreductase activity"/>
    <property type="evidence" value="ECO:0007669"/>
    <property type="project" value="UniProtKB-KW"/>
</dbReference>
<dbReference type="Gene3D" id="3.40.462.20">
    <property type="match status" value="1"/>
</dbReference>
<dbReference type="EMBL" id="HBGH01016352">
    <property type="protein sequence ID" value="CAD9236934.1"/>
    <property type="molecule type" value="Transcribed_RNA"/>
</dbReference>
<dbReference type="PANTHER" id="PTHR42973">
    <property type="entry name" value="BINDING OXIDOREDUCTASE, PUTATIVE (AFU_ORTHOLOGUE AFUA_1G17690)-RELATED"/>
    <property type="match status" value="1"/>
</dbReference>
<dbReference type="Pfam" id="PF01565">
    <property type="entry name" value="FAD_binding_4"/>
    <property type="match status" value="1"/>
</dbReference>
<evidence type="ECO:0000259" key="7">
    <source>
        <dbReference type="PROSITE" id="PS51387"/>
    </source>
</evidence>
<evidence type="ECO:0000313" key="8">
    <source>
        <dbReference type="EMBL" id="CAD9236934.1"/>
    </source>
</evidence>
<evidence type="ECO:0000256" key="6">
    <source>
        <dbReference type="SAM" id="SignalP"/>
    </source>
</evidence>
<evidence type="ECO:0000256" key="5">
    <source>
        <dbReference type="ARBA" id="ARBA00023002"/>
    </source>
</evidence>
<dbReference type="PROSITE" id="PS51387">
    <property type="entry name" value="FAD_PCMH"/>
    <property type="match status" value="1"/>
</dbReference>
<name>A0A7S1TI81_9RHOD</name>
<dbReference type="InterPro" id="IPR050416">
    <property type="entry name" value="FAD-linked_Oxidoreductase"/>
</dbReference>
<keyword evidence="6" id="KW-0732">Signal</keyword>
<evidence type="ECO:0000256" key="3">
    <source>
        <dbReference type="ARBA" id="ARBA00022630"/>
    </source>
</evidence>
<evidence type="ECO:0000256" key="4">
    <source>
        <dbReference type="ARBA" id="ARBA00022827"/>
    </source>
</evidence>
<comment type="cofactor">
    <cofactor evidence="1">
        <name>FAD</name>
        <dbReference type="ChEBI" id="CHEBI:57692"/>
    </cofactor>
</comment>
<feature type="signal peptide" evidence="6">
    <location>
        <begin position="1"/>
        <end position="28"/>
    </location>
</feature>
<gene>
    <name evidence="8" type="ORF">CCAE0312_LOCUS9031</name>
</gene>
<feature type="chain" id="PRO_5031543363" description="FAD-binding PCMH-type domain-containing protein" evidence="6">
    <location>
        <begin position="29"/>
        <end position="516"/>
    </location>
</feature>
<dbReference type="InterPro" id="IPR016166">
    <property type="entry name" value="FAD-bd_PCMH"/>
</dbReference>
<feature type="domain" description="FAD-binding PCMH-type" evidence="7">
    <location>
        <begin position="72"/>
        <end position="243"/>
    </location>
</feature>
<keyword evidence="3" id="KW-0285">Flavoprotein</keyword>
<dbReference type="Gene3D" id="3.30.465.10">
    <property type="match status" value="1"/>
</dbReference>
<keyword evidence="5" id="KW-0560">Oxidoreductase</keyword>
<evidence type="ECO:0000256" key="2">
    <source>
        <dbReference type="ARBA" id="ARBA00005466"/>
    </source>
</evidence>
<evidence type="ECO:0000256" key="1">
    <source>
        <dbReference type="ARBA" id="ARBA00001974"/>
    </source>
</evidence>
<dbReference type="InterPro" id="IPR006094">
    <property type="entry name" value="Oxid_FAD_bind_N"/>
</dbReference>
<accession>A0A7S1TI81</accession>
<reference evidence="8" key="1">
    <citation type="submission" date="2021-01" db="EMBL/GenBank/DDBJ databases">
        <authorList>
            <person name="Corre E."/>
            <person name="Pelletier E."/>
            <person name="Niang G."/>
            <person name="Scheremetjew M."/>
            <person name="Finn R."/>
            <person name="Kale V."/>
            <person name="Holt S."/>
            <person name="Cochrane G."/>
            <person name="Meng A."/>
            <person name="Brown T."/>
            <person name="Cohen L."/>
        </authorList>
    </citation>
    <scope>NUCLEOTIDE SEQUENCE</scope>
    <source>
        <strain evidence="8">SAG 36.94</strain>
    </source>
</reference>
<dbReference type="PANTHER" id="PTHR42973:SF39">
    <property type="entry name" value="FAD-BINDING PCMH-TYPE DOMAIN-CONTAINING PROTEIN"/>
    <property type="match status" value="1"/>
</dbReference>
<comment type="similarity">
    <text evidence="2">Belongs to the oxygen-dependent FAD-linked oxidoreductase family.</text>
</comment>
<protein>
    <recommendedName>
        <fullName evidence="7">FAD-binding PCMH-type domain-containing protein</fullName>
    </recommendedName>
</protein>
<dbReference type="SUPFAM" id="SSF56176">
    <property type="entry name" value="FAD-binding/transporter-associated domain-like"/>
    <property type="match status" value="1"/>
</dbReference>
<dbReference type="AlphaFoldDB" id="A0A7S1TI81"/>
<dbReference type="GO" id="GO:0071949">
    <property type="term" value="F:FAD binding"/>
    <property type="evidence" value="ECO:0007669"/>
    <property type="project" value="InterPro"/>
</dbReference>
<proteinExistence type="inferred from homology"/>
<dbReference type="InterPro" id="IPR016169">
    <property type="entry name" value="FAD-bd_PCMH_sub2"/>
</dbReference>
<dbReference type="InterPro" id="IPR036318">
    <property type="entry name" value="FAD-bd_PCMH-like_sf"/>
</dbReference>
<organism evidence="8">
    <name type="scientific">Compsopogon caeruleus</name>
    <dbReference type="NCBI Taxonomy" id="31354"/>
    <lineage>
        <taxon>Eukaryota</taxon>
        <taxon>Rhodophyta</taxon>
        <taxon>Compsopogonophyceae</taxon>
        <taxon>Compsopogonales</taxon>
        <taxon>Compsopogonaceae</taxon>
        <taxon>Compsopogon</taxon>
    </lineage>
</organism>
<keyword evidence="4" id="KW-0274">FAD</keyword>